<evidence type="ECO:0000313" key="3">
    <source>
        <dbReference type="Proteomes" id="UP000321533"/>
    </source>
</evidence>
<keyword evidence="3" id="KW-1185">Reference proteome</keyword>
<accession>A0A5B8V9T1</accession>
<organism evidence="2 3">
    <name type="scientific">Panacibacter ginsenosidivorans</name>
    <dbReference type="NCBI Taxonomy" id="1813871"/>
    <lineage>
        <taxon>Bacteria</taxon>
        <taxon>Pseudomonadati</taxon>
        <taxon>Bacteroidota</taxon>
        <taxon>Chitinophagia</taxon>
        <taxon>Chitinophagales</taxon>
        <taxon>Chitinophagaceae</taxon>
        <taxon>Panacibacter</taxon>
    </lineage>
</organism>
<reference evidence="2 3" key="1">
    <citation type="journal article" date="2016" name="Int. J. Syst. Evol. Microbiol.">
        <title>Panacibacter ginsenosidivorans gen. nov., sp. nov., with ginsenoside converting activity isolated from soil of a ginseng field.</title>
        <authorList>
            <person name="Siddiqi M.Z."/>
            <person name="Muhammad Shafi S."/>
            <person name="Choi K.D."/>
            <person name="Im W.T."/>
        </authorList>
    </citation>
    <scope>NUCLEOTIDE SEQUENCE [LARGE SCALE GENOMIC DNA]</scope>
    <source>
        <strain evidence="2 3">Gsoil1550</strain>
    </source>
</reference>
<sequence>MRTLSFCLAVILLPLLSCEQKNSNNEKIASANDLPKNLSDSALLDSIEHRTFEFFWSGAEPNSGMAPERIHMDGDYPDKDQHIIATGGSGFGVMAILAGIERKYITREQGLQRFEKIISFLEKADRFHGAFPHWINGETGHVKPFGQKDNGGDLVETSFLFQGLLCGRQYFKDGNDEEKKLSSRIDKLWKEVDYNWYRNGGQNVLYWHWSPDYAWQMNFPVHGYNECLIFYILGASSPTHGVPAEVYHQGWAQNGAINKTTFYKNDTLHLHYQGDPPHGASLFWAHYSFAGLDPHGLKDKYADYWKEMTNLSHINYQWCVDNPKQYKGYSDSSWGLTASYSIKFYAAHAPNDENDLGVISPTAAISSIVYTPRESMAAIKHWYTDDSLRKVILGKYGYYDAFSENFGWYKPWYLAIDQGPEVAMIENYRSGLLWKLFMSCDEVQSGLKKLGFESPYIK</sequence>
<dbReference type="InterPro" id="IPR016883">
    <property type="entry name" value="UCP028431"/>
</dbReference>
<evidence type="ECO:0000259" key="1">
    <source>
        <dbReference type="Pfam" id="PF10091"/>
    </source>
</evidence>
<dbReference type="AlphaFoldDB" id="A0A5B8V9T1"/>
<name>A0A5B8V9T1_9BACT</name>
<dbReference type="PIRSF" id="PIRSF028431">
    <property type="entry name" value="UCP028431"/>
    <property type="match status" value="1"/>
</dbReference>
<gene>
    <name evidence="2" type="ORF">FRZ67_11560</name>
</gene>
<feature type="domain" description="Glycoamylase-like" evidence="1">
    <location>
        <begin position="218"/>
        <end position="440"/>
    </location>
</feature>
<dbReference type="InterPro" id="IPR019282">
    <property type="entry name" value="Glycoamylase-like_cons_dom"/>
</dbReference>
<protein>
    <submittedName>
        <fullName evidence="2">Beta-glucosidase</fullName>
    </submittedName>
</protein>
<proteinExistence type="predicted"/>
<dbReference type="RefSeq" id="WP_147189712.1">
    <property type="nucleotide sequence ID" value="NZ_CP042435.1"/>
</dbReference>
<dbReference type="Pfam" id="PF10091">
    <property type="entry name" value="Glycoamylase"/>
    <property type="match status" value="1"/>
</dbReference>
<dbReference type="Proteomes" id="UP000321533">
    <property type="component" value="Chromosome"/>
</dbReference>
<dbReference type="EMBL" id="CP042435">
    <property type="protein sequence ID" value="QEC67905.1"/>
    <property type="molecule type" value="Genomic_DNA"/>
</dbReference>
<dbReference type="OrthoDB" id="5937621at2"/>
<dbReference type="KEGG" id="pgin:FRZ67_11560"/>
<evidence type="ECO:0000313" key="2">
    <source>
        <dbReference type="EMBL" id="QEC67905.1"/>
    </source>
</evidence>
<dbReference type="Gene3D" id="1.50.10.140">
    <property type="match status" value="1"/>
</dbReference>